<proteinExistence type="predicted"/>
<dbReference type="AlphaFoldDB" id="A0A9X4R720"/>
<dbReference type="Proteomes" id="UP001152766">
    <property type="component" value="Unassembled WGS sequence"/>
</dbReference>
<evidence type="ECO:0000313" key="2">
    <source>
        <dbReference type="Proteomes" id="UP001152766"/>
    </source>
</evidence>
<reference evidence="1" key="1">
    <citation type="submission" date="2019-02" db="EMBL/GenBank/DDBJ databases">
        <title>Draft genome of the type strain Pelomonas aquatica CCUG 52575T.</title>
        <authorList>
            <person name="Gomila M."/>
            <person name="Lalucat J."/>
        </authorList>
    </citation>
    <scope>NUCLEOTIDE SEQUENCE</scope>
    <source>
        <strain evidence="1">CCUG 52575</strain>
    </source>
</reference>
<evidence type="ECO:0000313" key="1">
    <source>
        <dbReference type="EMBL" id="MDG0865436.1"/>
    </source>
</evidence>
<protein>
    <submittedName>
        <fullName evidence="1">DUF1203 domain-containing protein</fullName>
    </submittedName>
</protein>
<dbReference type="EMBL" id="SGUG01000096">
    <property type="protein sequence ID" value="MDG0865436.1"/>
    <property type="molecule type" value="Genomic_DNA"/>
</dbReference>
<dbReference type="InterPro" id="IPR009593">
    <property type="entry name" value="DUF1203"/>
</dbReference>
<comment type="caution">
    <text evidence="1">The sequence shown here is derived from an EMBL/GenBank/DDBJ whole genome shotgun (WGS) entry which is preliminary data.</text>
</comment>
<accession>A0A9X4R720</accession>
<gene>
    <name evidence="1" type="ORF">EXJ73_23570</name>
</gene>
<name>A0A9X4R720_9BURK</name>
<dbReference type="RefSeq" id="WP_268148559.1">
    <property type="nucleotide sequence ID" value="NZ_JAPPUW010000005.1"/>
</dbReference>
<dbReference type="Pfam" id="PF06718">
    <property type="entry name" value="DUF1203"/>
    <property type="match status" value="1"/>
</dbReference>
<keyword evidence="2" id="KW-1185">Reference proteome</keyword>
<organism evidence="1 2">
    <name type="scientific">Pelomonas aquatica</name>
    <dbReference type="NCBI Taxonomy" id="431058"/>
    <lineage>
        <taxon>Bacteria</taxon>
        <taxon>Pseudomonadati</taxon>
        <taxon>Pseudomonadota</taxon>
        <taxon>Betaproteobacteria</taxon>
        <taxon>Burkholderiales</taxon>
        <taxon>Sphaerotilaceae</taxon>
        <taxon>Roseateles</taxon>
    </lineage>
</organism>
<sequence>MSFRITGLSAQSFAHLFGLGDAELAREGAIRLPTRPGDAHPDRIELSDALPGETVLLVNHEHQPAHTPYRSRHAVFVRERAGAPFDAVDEVPAALRRRLLSLRAFDAAGMMVDADIVDGTAIEGLIERLLARPEVDYIHAHFARRGCYAALIRRA</sequence>